<evidence type="ECO:0000259" key="22">
    <source>
        <dbReference type="PROSITE" id="PS51671"/>
    </source>
</evidence>
<evidence type="ECO:0000259" key="21">
    <source>
        <dbReference type="PROSITE" id="PS51171"/>
    </source>
</evidence>
<comment type="catalytic activity">
    <reaction evidence="1">
        <text>chorismate = prephenate</text>
        <dbReference type="Rhea" id="RHEA:13897"/>
        <dbReference type="ChEBI" id="CHEBI:29748"/>
        <dbReference type="ChEBI" id="CHEBI:29934"/>
        <dbReference type="EC" id="5.4.99.5"/>
    </reaction>
</comment>
<evidence type="ECO:0000256" key="8">
    <source>
        <dbReference type="ARBA" id="ARBA00021872"/>
    </source>
</evidence>
<dbReference type="InterPro" id="IPR045865">
    <property type="entry name" value="ACT-like_dom_sf"/>
</dbReference>
<dbReference type="Pfam" id="PF01817">
    <property type="entry name" value="CM_2"/>
    <property type="match status" value="1"/>
</dbReference>
<evidence type="ECO:0000256" key="4">
    <source>
        <dbReference type="ARBA" id="ARBA00004741"/>
    </source>
</evidence>
<dbReference type="GO" id="GO:0009094">
    <property type="term" value="P:L-phenylalanine biosynthetic process"/>
    <property type="evidence" value="ECO:0007669"/>
    <property type="project" value="UniProtKB-KW"/>
</dbReference>
<keyword evidence="11" id="KW-0057">Aromatic amino acid biosynthesis</keyword>
<dbReference type="KEGG" id="hprf:HLPR_23260"/>
<keyword evidence="10" id="KW-0028">Amino-acid biosynthesis</keyword>
<comment type="function">
    <text evidence="2">Catalyzes the Claisen rearrangement of chorismate to prephenate and the decarboxylation/dehydration of prephenate to phenylpyruvate.</text>
</comment>
<evidence type="ECO:0000256" key="14">
    <source>
        <dbReference type="ARBA" id="ARBA00023239"/>
    </source>
</evidence>
<keyword evidence="13" id="KW-0413">Isomerase</keyword>
<dbReference type="AlphaFoldDB" id="A0AAU9EU86"/>
<dbReference type="GO" id="GO:0004106">
    <property type="term" value="F:chorismate mutase activity"/>
    <property type="evidence" value="ECO:0007669"/>
    <property type="project" value="UniProtKB-EC"/>
</dbReference>
<comment type="subcellular location">
    <subcellularLocation>
        <location evidence="3">Cytoplasm</location>
    </subcellularLocation>
</comment>
<dbReference type="GO" id="GO:0004664">
    <property type="term" value="F:prephenate dehydratase activity"/>
    <property type="evidence" value="ECO:0007669"/>
    <property type="project" value="UniProtKB-EC"/>
</dbReference>
<dbReference type="InterPro" id="IPR008242">
    <property type="entry name" value="Chor_mutase/pphenate_deHydtase"/>
</dbReference>
<dbReference type="EC" id="4.2.1.51" evidence="6"/>
<dbReference type="PROSITE" id="PS51168">
    <property type="entry name" value="CHORISMATE_MUT_2"/>
    <property type="match status" value="1"/>
</dbReference>
<evidence type="ECO:0000313" key="24">
    <source>
        <dbReference type="Proteomes" id="UP001321786"/>
    </source>
</evidence>
<dbReference type="PANTHER" id="PTHR21022">
    <property type="entry name" value="PREPHENATE DEHYDRATASE P PROTEIN"/>
    <property type="match status" value="1"/>
</dbReference>
<dbReference type="CDD" id="cd04905">
    <property type="entry name" value="ACT_CM-PDT"/>
    <property type="match status" value="1"/>
</dbReference>
<evidence type="ECO:0000256" key="5">
    <source>
        <dbReference type="ARBA" id="ARBA00004817"/>
    </source>
</evidence>
<dbReference type="PIRSF" id="PIRSF001500">
    <property type="entry name" value="Chor_mut_pdt_Ppr"/>
    <property type="match status" value="1"/>
</dbReference>
<evidence type="ECO:0000256" key="7">
    <source>
        <dbReference type="ARBA" id="ARBA00014401"/>
    </source>
</evidence>
<dbReference type="InterPro" id="IPR002701">
    <property type="entry name" value="CM_II_prokaryot"/>
</dbReference>
<dbReference type="RefSeq" id="WP_338535599.1">
    <property type="nucleotide sequence ID" value="NZ_AP028654.1"/>
</dbReference>
<feature type="domain" description="Prephenate dehydratase" evidence="21">
    <location>
        <begin position="120"/>
        <end position="297"/>
    </location>
</feature>
<evidence type="ECO:0000256" key="9">
    <source>
        <dbReference type="ARBA" id="ARBA00022490"/>
    </source>
</evidence>
<dbReference type="GO" id="GO:0005737">
    <property type="term" value="C:cytoplasm"/>
    <property type="evidence" value="ECO:0007669"/>
    <property type="project" value="UniProtKB-SubCell"/>
</dbReference>
<evidence type="ECO:0000256" key="19">
    <source>
        <dbReference type="PIRSR" id="PIRSR001500-2"/>
    </source>
</evidence>
<protein>
    <recommendedName>
        <fullName evidence="7">Bifunctional chorismate mutase/prephenate dehydratase</fullName>
        <ecNumber evidence="6">4.2.1.51</ecNumber>
    </recommendedName>
    <alternativeName>
        <fullName evidence="17">Chorismate mutase-prephenate dehydratase</fullName>
    </alternativeName>
    <alternativeName>
        <fullName evidence="8">Prephenate dehydratase</fullName>
    </alternativeName>
    <alternativeName>
        <fullName evidence="16">p-protein</fullName>
    </alternativeName>
</protein>
<evidence type="ECO:0000313" key="23">
    <source>
        <dbReference type="EMBL" id="BEP29995.1"/>
    </source>
</evidence>
<name>A0AAU9EU86_9FIRM</name>
<dbReference type="PANTHER" id="PTHR21022:SF19">
    <property type="entry name" value="PREPHENATE DEHYDRATASE-RELATED"/>
    <property type="match status" value="1"/>
</dbReference>
<evidence type="ECO:0000256" key="6">
    <source>
        <dbReference type="ARBA" id="ARBA00013147"/>
    </source>
</evidence>
<evidence type="ECO:0000256" key="15">
    <source>
        <dbReference type="ARBA" id="ARBA00023268"/>
    </source>
</evidence>
<dbReference type="Gene3D" id="3.30.70.260">
    <property type="match status" value="1"/>
</dbReference>
<keyword evidence="12" id="KW-0584">Phenylalanine biosynthesis</keyword>
<dbReference type="InterPro" id="IPR001086">
    <property type="entry name" value="Preph_deHydtase"/>
</dbReference>
<evidence type="ECO:0000256" key="18">
    <source>
        <dbReference type="ARBA" id="ARBA00047848"/>
    </source>
</evidence>
<accession>A0AAU9EU86</accession>
<keyword evidence="24" id="KW-1185">Reference proteome</keyword>
<comment type="pathway">
    <text evidence="4">Amino-acid biosynthesis; L-phenylalanine biosynthesis; phenylpyruvate from prephenate: step 1/1.</text>
</comment>
<evidence type="ECO:0000256" key="17">
    <source>
        <dbReference type="ARBA" id="ARBA00031520"/>
    </source>
</evidence>
<dbReference type="GO" id="GO:0046417">
    <property type="term" value="P:chorismate metabolic process"/>
    <property type="evidence" value="ECO:0007669"/>
    <property type="project" value="InterPro"/>
</dbReference>
<dbReference type="Gene3D" id="1.20.59.10">
    <property type="entry name" value="Chorismate mutase"/>
    <property type="match status" value="1"/>
</dbReference>
<evidence type="ECO:0000256" key="2">
    <source>
        <dbReference type="ARBA" id="ARBA00002364"/>
    </source>
</evidence>
<sequence length="398" mass="45711">MKNDELNELRKHINSLDDELAVLLSKRLKIVVKIAKYKYENKLDVVNNSREEEIIERINLSLAKNDNNEFAREVELLMKYIMNQSKAKQSAYIQNLINFEYKREGDKKTTHGCLVDKSITVAFQGIKGSYSHEALDEVFGKNVKSQNYKSFRDVFVSVNTKKSSYGILPIENSSTGNINEVYDLLEEFPVNIVGEKIIRINHCIIGLSNSSIDNIEELYSHPQAFLQTSEYLNELLGVKKVPYFNTAISVKKVKDINDGKIAAIGSRKSARIYDLKILKKNINNAKNNYTKFIIISHNKLMANSIEGNGRKVSLLFTVDHKSGSLYKVLESFAINEFNLLKLESRPIVDKPWEYMFYVDIEGSLKDFKLKSTIDNIIPKCIDFRVLGEYNYDNNEKDL</sequence>
<evidence type="ECO:0000256" key="10">
    <source>
        <dbReference type="ARBA" id="ARBA00022605"/>
    </source>
</evidence>
<evidence type="ECO:0000256" key="3">
    <source>
        <dbReference type="ARBA" id="ARBA00004496"/>
    </source>
</evidence>
<dbReference type="Pfam" id="PF00800">
    <property type="entry name" value="PDT"/>
    <property type="match status" value="1"/>
</dbReference>
<organism evidence="23 24">
    <name type="scientific">Helicovermis profundi</name>
    <dbReference type="NCBI Taxonomy" id="3065157"/>
    <lineage>
        <taxon>Bacteria</taxon>
        <taxon>Bacillati</taxon>
        <taxon>Bacillota</taxon>
        <taxon>Clostridia</taxon>
        <taxon>Helicovermis</taxon>
    </lineage>
</organism>
<evidence type="ECO:0000256" key="1">
    <source>
        <dbReference type="ARBA" id="ARBA00000824"/>
    </source>
</evidence>
<evidence type="ECO:0000256" key="12">
    <source>
        <dbReference type="ARBA" id="ARBA00023222"/>
    </source>
</evidence>
<evidence type="ECO:0000256" key="11">
    <source>
        <dbReference type="ARBA" id="ARBA00023141"/>
    </source>
</evidence>
<dbReference type="Gene3D" id="3.40.190.10">
    <property type="entry name" value="Periplasmic binding protein-like II"/>
    <property type="match status" value="2"/>
</dbReference>
<dbReference type="EMBL" id="AP028654">
    <property type="protein sequence ID" value="BEP29995.1"/>
    <property type="molecule type" value="Genomic_DNA"/>
</dbReference>
<feature type="site" description="Essential for prephenate dehydratase activity" evidence="19">
    <location>
        <position position="290"/>
    </location>
</feature>
<dbReference type="SUPFAM" id="SSF48600">
    <property type="entry name" value="Chorismate mutase II"/>
    <property type="match status" value="1"/>
</dbReference>
<dbReference type="InterPro" id="IPR036263">
    <property type="entry name" value="Chorismate_II_sf"/>
</dbReference>
<feature type="domain" description="ACT" evidence="22">
    <location>
        <begin position="313"/>
        <end position="394"/>
    </location>
</feature>
<keyword evidence="14" id="KW-0456">Lyase</keyword>
<dbReference type="CDD" id="cd13631">
    <property type="entry name" value="PBP2_Ct-PDT_like"/>
    <property type="match status" value="1"/>
</dbReference>
<comment type="pathway">
    <text evidence="5">Metabolic intermediate biosynthesis; prephenate biosynthesis; prephenate from chorismate: step 1/1.</text>
</comment>
<dbReference type="SUPFAM" id="SSF55021">
    <property type="entry name" value="ACT-like"/>
    <property type="match status" value="1"/>
</dbReference>
<dbReference type="PROSITE" id="PS51671">
    <property type="entry name" value="ACT"/>
    <property type="match status" value="1"/>
</dbReference>
<proteinExistence type="predicted"/>
<keyword evidence="9" id="KW-0963">Cytoplasm</keyword>
<keyword evidence="15" id="KW-0511">Multifunctional enzyme</keyword>
<evidence type="ECO:0000256" key="13">
    <source>
        <dbReference type="ARBA" id="ARBA00023235"/>
    </source>
</evidence>
<dbReference type="SUPFAM" id="SSF53850">
    <property type="entry name" value="Periplasmic binding protein-like II"/>
    <property type="match status" value="1"/>
</dbReference>
<gene>
    <name evidence="23" type="primary">pheA</name>
    <name evidence="23" type="ORF">HLPR_23260</name>
</gene>
<comment type="catalytic activity">
    <reaction evidence="18">
        <text>prephenate + H(+) = 3-phenylpyruvate + CO2 + H2O</text>
        <dbReference type="Rhea" id="RHEA:21648"/>
        <dbReference type="ChEBI" id="CHEBI:15377"/>
        <dbReference type="ChEBI" id="CHEBI:15378"/>
        <dbReference type="ChEBI" id="CHEBI:16526"/>
        <dbReference type="ChEBI" id="CHEBI:18005"/>
        <dbReference type="ChEBI" id="CHEBI:29934"/>
        <dbReference type="EC" id="4.2.1.51"/>
    </reaction>
</comment>
<dbReference type="Proteomes" id="UP001321786">
    <property type="component" value="Chromosome"/>
</dbReference>
<evidence type="ECO:0000259" key="20">
    <source>
        <dbReference type="PROSITE" id="PS51168"/>
    </source>
</evidence>
<evidence type="ECO:0000256" key="16">
    <source>
        <dbReference type="ARBA" id="ARBA00031175"/>
    </source>
</evidence>
<dbReference type="InterPro" id="IPR002912">
    <property type="entry name" value="ACT_dom"/>
</dbReference>
<dbReference type="InterPro" id="IPR036979">
    <property type="entry name" value="CM_dom_sf"/>
</dbReference>
<feature type="domain" description="Chorismate mutase" evidence="20">
    <location>
        <begin position="1"/>
        <end position="93"/>
    </location>
</feature>
<reference evidence="23 24" key="1">
    <citation type="submission" date="2023-08" db="EMBL/GenBank/DDBJ databases">
        <title>Helicovermis profunda gen. nov., sp. nov., a novel mesophilic, fermentative bacterium within the Bacillota from a deep-sea hydrothermal vent chimney.</title>
        <authorList>
            <person name="Miyazaki U."/>
            <person name="Mizutani D."/>
            <person name="Hashimoto Y."/>
            <person name="Tame A."/>
            <person name="Sawayama S."/>
            <person name="Miyazaki J."/>
            <person name="Takai K."/>
            <person name="Nakagawa S."/>
        </authorList>
    </citation>
    <scope>NUCLEOTIDE SEQUENCE [LARGE SCALE GENOMIC DNA]</scope>
    <source>
        <strain evidence="23 24">S502</strain>
    </source>
</reference>
<dbReference type="PROSITE" id="PS51171">
    <property type="entry name" value="PREPHENATE_DEHYDR_3"/>
    <property type="match status" value="1"/>
</dbReference>
<dbReference type="SMART" id="SM00830">
    <property type="entry name" value="CM_2"/>
    <property type="match status" value="1"/>
</dbReference>